<dbReference type="InterPro" id="IPR010067">
    <property type="entry name" value="ABC_SsuA_sub-bd"/>
</dbReference>
<proteinExistence type="inferred from homology"/>
<dbReference type="GO" id="GO:0042597">
    <property type="term" value="C:periplasmic space"/>
    <property type="evidence" value="ECO:0007669"/>
    <property type="project" value="UniProtKB-SubCell"/>
</dbReference>
<dbReference type="InterPro" id="IPR001638">
    <property type="entry name" value="Solute-binding_3/MltF_N"/>
</dbReference>
<dbReference type="PANTHER" id="PTHR30024">
    <property type="entry name" value="ALIPHATIC SULFONATES-BINDING PROTEIN-RELATED"/>
    <property type="match status" value="1"/>
</dbReference>
<dbReference type="EMBL" id="QXJM01000039">
    <property type="protein sequence ID" value="RIE02278.1"/>
    <property type="molecule type" value="Genomic_DNA"/>
</dbReference>
<feature type="domain" description="Solute-binding protein family 3/N-terminal" evidence="8">
    <location>
        <begin position="87"/>
        <end position="309"/>
    </location>
</feature>
<evidence type="ECO:0000256" key="4">
    <source>
        <dbReference type="ARBA" id="ARBA00022729"/>
    </source>
</evidence>
<organism evidence="9 10">
    <name type="scientific">Cohnella faecalis</name>
    <dbReference type="NCBI Taxonomy" id="2315694"/>
    <lineage>
        <taxon>Bacteria</taxon>
        <taxon>Bacillati</taxon>
        <taxon>Bacillota</taxon>
        <taxon>Bacilli</taxon>
        <taxon>Bacillales</taxon>
        <taxon>Paenibacillaceae</taxon>
        <taxon>Cohnella</taxon>
    </lineage>
</organism>
<protein>
    <recommendedName>
        <fullName evidence="6">Putative aliphatic sulfonates-binding protein</fullName>
    </recommendedName>
</protein>
<comment type="caution">
    <text evidence="9">The sequence shown here is derived from an EMBL/GenBank/DDBJ whole genome shotgun (WGS) entry which is preliminary data.</text>
</comment>
<evidence type="ECO:0000256" key="3">
    <source>
        <dbReference type="ARBA" id="ARBA00022448"/>
    </source>
</evidence>
<keyword evidence="10" id="KW-1185">Reference proteome</keyword>
<keyword evidence="3" id="KW-0813">Transport</keyword>
<dbReference type="Pfam" id="PF09084">
    <property type="entry name" value="NMT1"/>
    <property type="match status" value="1"/>
</dbReference>
<sequence>MTGQPDPIDASKQQEEELPVKPKQSYYPKARIGIAALVLVLTLTLLAACGKSDNSAGNGSTSPSASPSESSSGGASPSAEPSKSAEGVTVNLEASQIGPILIAKEKGWFEEEFAKYGAKVNYQALQSSSQFLEGIVSGRLDFARIGYIGTITGQAANIPFVTLSEGSDGAGDGIIVQKDSKVKSIKDLKGKKVAVSKGSSSWGLLLRALEKEGLKVSDIQLINLQPDEAQGAFQSGQVDAWGIWEPFRSNQVNNQGATVIANSQLIGAYTPGYNIARKAFADEHPELVVAYLKAYERALQWENQNFDEAVKLLAGIKKLDEATVNISLKNNVPLNSPVSDEANKSQQKTADILLSLGEIKEQLDVTKVVDNSFITKALEEYKTENP</sequence>
<dbReference type="FunFam" id="3.40.190.10:FF:000050">
    <property type="entry name" value="Sulfonate ABC transporter substrate-binding protein"/>
    <property type="match status" value="1"/>
</dbReference>
<accession>A0A398CNH3</accession>
<dbReference type="Proteomes" id="UP000266340">
    <property type="component" value="Unassembled WGS sequence"/>
</dbReference>
<feature type="compositionally biased region" description="Low complexity" evidence="7">
    <location>
        <begin position="55"/>
        <end position="87"/>
    </location>
</feature>
<dbReference type="GO" id="GO:0016020">
    <property type="term" value="C:membrane"/>
    <property type="evidence" value="ECO:0007669"/>
    <property type="project" value="InterPro"/>
</dbReference>
<evidence type="ECO:0000259" key="8">
    <source>
        <dbReference type="SMART" id="SM00062"/>
    </source>
</evidence>
<reference evidence="9 10" key="1">
    <citation type="submission" date="2018-09" db="EMBL/GenBank/DDBJ databases">
        <title>Cohnella cavernae sp. nov., isolated from a karst cave.</title>
        <authorList>
            <person name="Zhu H."/>
        </authorList>
    </citation>
    <scope>NUCLEOTIDE SEQUENCE [LARGE SCALE GENOMIC DNA]</scope>
    <source>
        <strain evidence="9 10">K2E09-144</strain>
    </source>
</reference>
<name>A0A398CNH3_9BACL</name>
<comment type="function">
    <text evidence="5">Part of a binding-protein-dependent transport system for aliphatic sulfonates. Putative binding protein.</text>
</comment>
<dbReference type="InterPro" id="IPR015168">
    <property type="entry name" value="SsuA/THI5"/>
</dbReference>
<evidence type="ECO:0000256" key="2">
    <source>
        <dbReference type="ARBA" id="ARBA00010742"/>
    </source>
</evidence>
<evidence type="ECO:0000313" key="9">
    <source>
        <dbReference type="EMBL" id="RIE02278.1"/>
    </source>
</evidence>
<feature type="region of interest" description="Disordered" evidence="7">
    <location>
        <begin position="1"/>
        <end position="23"/>
    </location>
</feature>
<keyword evidence="4" id="KW-0732">Signal</keyword>
<feature type="region of interest" description="Disordered" evidence="7">
    <location>
        <begin position="52"/>
        <end position="87"/>
    </location>
</feature>
<dbReference type="Gene3D" id="3.40.190.10">
    <property type="entry name" value="Periplasmic binding protein-like II"/>
    <property type="match status" value="2"/>
</dbReference>
<gene>
    <name evidence="9" type="ORF">D3H35_16260</name>
</gene>
<evidence type="ECO:0000256" key="7">
    <source>
        <dbReference type="SAM" id="MobiDB-lite"/>
    </source>
</evidence>
<evidence type="ECO:0000256" key="6">
    <source>
        <dbReference type="ARBA" id="ARBA00070228"/>
    </source>
</evidence>
<comment type="similarity">
    <text evidence="2">Belongs to the bacterial solute-binding protein SsuA/TauA family.</text>
</comment>
<evidence type="ECO:0000256" key="5">
    <source>
        <dbReference type="ARBA" id="ARBA00055538"/>
    </source>
</evidence>
<dbReference type="NCBIfam" id="TIGR01728">
    <property type="entry name" value="SsuA_fam"/>
    <property type="match status" value="1"/>
</dbReference>
<evidence type="ECO:0000313" key="10">
    <source>
        <dbReference type="Proteomes" id="UP000266340"/>
    </source>
</evidence>
<dbReference type="GO" id="GO:0042626">
    <property type="term" value="F:ATPase-coupled transmembrane transporter activity"/>
    <property type="evidence" value="ECO:0007669"/>
    <property type="project" value="InterPro"/>
</dbReference>
<dbReference type="AlphaFoldDB" id="A0A398CNH3"/>
<dbReference type="PANTHER" id="PTHR30024:SF42">
    <property type="entry name" value="ALIPHATIC SULFONATES-BINDING PROTEIN-RELATED"/>
    <property type="match status" value="1"/>
</dbReference>
<comment type="subcellular location">
    <subcellularLocation>
        <location evidence="1">Periplasm</location>
    </subcellularLocation>
</comment>
<dbReference type="SUPFAM" id="SSF53850">
    <property type="entry name" value="Periplasmic binding protein-like II"/>
    <property type="match status" value="1"/>
</dbReference>
<evidence type="ECO:0000256" key="1">
    <source>
        <dbReference type="ARBA" id="ARBA00004418"/>
    </source>
</evidence>
<dbReference type="SMART" id="SM00062">
    <property type="entry name" value="PBPb"/>
    <property type="match status" value="1"/>
</dbReference>